<name>A0ACB8AG07_9AGAM</name>
<comment type="caution">
    <text evidence="1">The sequence shown here is derived from an EMBL/GenBank/DDBJ whole genome shotgun (WGS) entry which is preliminary data.</text>
</comment>
<protein>
    <submittedName>
        <fullName evidence="1">Uncharacterized protein</fullName>
    </submittedName>
</protein>
<reference evidence="1" key="1">
    <citation type="journal article" date="2021" name="New Phytol.">
        <title>Evolutionary innovations through gain and loss of genes in the ectomycorrhizal Boletales.</title>
        <authorList>
            <person name="Wu G."/>
            <person name="Miyauchi S."/>
            <person name="Morin E."/>
            <person name="Kuo A."/>
            <person name="Drula E."/>
            <person name="Varga T."/>
            <person name="Kohler A."/>
            <person name="Feng B."/>
            <person name="Cao Y."/>
            <person name="Lipzen A."/>
            <person name="Daum C."/>
            <person name="Hundley H."/>
            <person name="Pangilinan J."/>
            <person name="Johnson J."/>
            <person name="Barry K."/>
            <person name="LaButti K."/>
            <person name="Ng V."/>
            <person name="Ahrendt S."/>
            <person name="Min B."/>
            <person name="Choi I.G."/>
            <person name="Park H."/>
            <person name="Plett J.M."/>
            <person name="Magnuson J."/>
            <person name="Spatafora J.W."/>
            <person name="Nagy L.G."/>
            <person name="Henrissat B."/>
            <person name="Grigoriev I.V."/>
            <person name="Yang Z.L."/>
            <person name="Xu J."/>
            <person name="Martin F.M."/>
        </authorList>
    </citation>
    <scope>NUCLEOTIDE SEQUENCE</scope>
    <source>
        <strain evidence="1">ATCC 28755</strain>
    </source>
</reference>
<gene>
    <name evidence="1" type="ORF">BJ138DRAFT_867437</name>
</gene>
<dbReference type="EMBL" id="MU267666">
    <property type="protein sequence ID" value="KAH7911836.1"/>
    <property type="molecule type" value="Genomic_DNA"/>
</dbReference>
<proteinExistence type="predicted"/>
<accession>A0ACB8AG07</accession>
<keyword evidence="2" id="KW-1185">Reference proteome</keyword>
<sequence length="121" mass="13283">MSSSISPPSSISSSLSDGVEHETAPIFNLRRLLKETLRVHVSDGRVFLGTFMGTDQLLNILLVNTEEYRFATGRDSEPSSRFVGQVMIPWRLIIQVEATGGKLKELGNGGTTAESRQALYI</sequence>
<organism evidence="1 2">
    <name type="scientific">Hygrophoropsis aurantiaca</name>
    <dbReference type="NCBI Taxonomy" id="72124"/>
    <lineage>
        <taxon>Eukaryota</taxon>
        <taxon>Fungi</taxon>
        <taxon>Dikarya</taxon>
        <taxon>Basidiomycota</taxon>
        <taxon>Agaricomycotina</taxon>
        <taxon>Agaricomycetes</taxon>
        <taxon>Agaricomycetidae</taxon>
        <taxon>Boletales</taxon>
        <taxon>Coniophorineae</taxon>
        <taxon>Hygrophoropsidaceae</taxon>
        <taxon>Hygrophoropsis</taxon>
    </lineage>
</organism>
<evidence type="ECO:0000313" key="2">
    <source>
        <dbReference type="Proteomes" id="UP000790377"/>
    </source>
</evidence>
<evidence type="ECO:0000313" key="1">
    <source>
        <dbReference type="EMBL" id="KAH7911836.1"/>
    </source>
</evidence>
<dbReference type="Proteomes" id="UP000790377">
    <property type="component" value="Unassembled WGS sequence"/>
</dbReference>